<dbReference type="Pfam" id="PF00370">
    <property type="entry name" value="FGGY_N"/>
    <property type="match status" value="1"/>
</dbReference>
<dbReference type="KEGG" id="lck:HN018_17940"/>
<evidence type="ECO:0000313" key="9">
    <source>
        <dbReference type="Proteomes" id="UP000500767"/>
    </source>
</evidence>
<dbReference type="InterPro" id="IPR018484">
    <property type="entry name" value="FGGY_N"/>
</dbReference>
<keyword evidence="2" id="KW-0808">Transferase</keyword>
<evidence type="ECO:0000256" key="2">
    <source>
        <dbReference type="ARBA" id="ARBA00022679"/>
    </source>
</evidence>
<feature type="domain" description="Carbohydrate kinase FGGY N-terminal" evidence="6">
    <location>
        <begin position="8"/>
        <end position="250"/>
    </location>
</feature>
<proteinExistence type="inferred from homology"/>
<dbReference type="AlphaFoldDB" id="A0A6M8HX65"/>
<evidence type="ECO:0000256" key="3">
    <source>
        <dbReference type="ARBA" id="ARBA00022741"/>
    </source>
</evidence>
<feature type="domain" description="Carbohydrate kinase FGGY C-terminal" evidence="7">
    <location>
        <begin position="260"/>
        <end position="442"/>
    </location>
</feature>
<keyword evidence="5" id="KW-0067">ATP-binding</keyword>
<dbReference type="GO" id="GO:0005829">
    <property type="term" value="C:cytosol"/>
    <property type="evidence" value="ECO:0007669"/>
    <property type="project" value="TreeGrafter"/>
</dbReference>
<dbReference type="CDD" id="cd07769">
    <property type="entry name" value="ASKHA_NBD_FGGY_GK"/>
    <property type="match status" value="1"/>
</dbReference>
<dbReference type="PANTHER" id="PTHR10196">
    <property type="entry name" value="SUGAR KINASE"/>
    <property type="match status" value="1"/>
</dbReference>
<comment type="similarity">
    <text evidence="1">Belongs to the FGGY kinase family.</text>
</comment>
<dbReference type="Proteomes" id="UP000500767">
    <property type="component" value="Chromosome"/>
</dbReference>
<evidence type="ECO:0000256" key="4">
    <source>
        <dbReference type="ARBA" id="ARBA00022777"/>
    </source>
</evidence>
<name>A0A6M8HX65_9PROT</name>
<keyword evidence="4 8" id="KW-0418">Kinase</keyword>
<organism evidence="8 9">
    <name type="scientific">Lichenicola cladoniae</name>
    <dbReference type="NCBI Taxonomy" id="1484109"/>
    <lineage>
        <taxon>Bacteria</taxon>
        <taxon>Pseudomonadati</taxon>
        <taxon>Pseudomonadota</taxon>
        <taxon>Alphaproteobacteria</taxon>
        <taxon>Acetobacterales</taxon>
        <taxon>Acetobacteraceae</taxon>
        <taxon>Lichenicola</taxon>
    </lineage>
</organism>
<dbReference type="PIRSF" id="PIRSF000538">
    <property type="entry name" value="GlpK"/>
    <property type="match status" value="1"/>
</dbReference>
<dbReference type="Gene3D" id="3.30.420.40">
    <property type="match status" value="2"/>
</dbReference>
<keyword evidence="9" id="KW-1185">Reference proteome</keyword>
<dbReference type="GO" id="GO:0019563">
    <property type="term" value="P:glycerol catabolic process"/>
    <property type="evidence" value="ECO:0007669"/>
    <property type="project" value="TreeGrafter"/>
</dbReference>
<sequence length="492" mass="52151">MIMGAPLILAIDQGTSATKCALIDAGGRFISRGTAPVGETHPQPGWVEQDADAIWQSVQTAVAACLAGHEPSAVIAVGFATQRESLLLWDRATGRPISPVISWQDQRGAAICDALRSDDTEHLVRTRSGLPLDPMFSAVKARWLLDHYDPDRVRSRDGMLCLGTIDSWLLSRFSGDHLIEAGNASRTQLLDVRAVDWDDDLLSLFGIPRICLPRVVASTGPFPSVGGLPPLSDGTPIHAVMGDSHAALFGHGAFSPGQVKATYGTGSSVMGLIAEPDDLQAGLCLTIGWMTDRPAYAAEGNIRSAGSALRWMAGILGIDVPVLVSMGLAARSDGVVLVPGFGGLGAPWWDRDAVGLLTNLTLGTTREAIARAAVESVVQQVADVVEAIRHSVGTVTELFVDGGPTRTDGLMQMQADRLGCTLLRAVEPELSALGVAHLAGLSAGLWDRAALDALPRPRDRFSAVATNLPSDSRHWRDAIARASSRRIRENAQ</sequence>
<dbReference type="SUPFAM" id="SSF53067">
    <property type="entry name" value="Actin-like ATPase domain"/>
    <property type="match status" value="2"/>
</dbReference>
<keyword evidence="3" id="KW-0547">Nucleotide-binding</keyword>
<dbReference type="InterPro" id="IPR018485">
    <property type="entry name" value="FGGY_C"/>
</dbReference>
<evidence type="ECO:0000313" key="8">
    <source>
        <dbReference type="EMBL" id="QKE92777.1"/>
    </source>
</evidence>
<dbReference type="InterPro" id="IPR043129">
    <property type="entry name" value="ATPase_NBD"/>
</dbReference>
<evidence type="ECO:0000256" key="5">
    <source>
        <dbReference type="ARBA" id="ARBA00022840"/>
    </source>
</evidence>
<protein>
    <submittedName>
        <fullName evidence="8">Glycerol kinase</fullName>
    </submittedName>
</protein>
<dbReference type="EMBL" id="CP053708">
    <property type="protein sequence ID" value="QKE92777.1"/>
    <property type="molecule type" value="Genomic_DNA"/>
</dbReference>
<evidence type="ECO:0000256" key="1">
    <source>
        <dbReference type="ARBA" id="ARBA00009156"/>
    </source>
</evidence>
<dbReference type="GO" id="GO:0005524">
    <property type="term" value="F:ATP binding"/>
    <property type="evidence" value="ECO:0007669"/>
    <property type="project" value="UniProtKB-KW"/>
</dbReference>
<evidence type="ECO:0000259" key="6">
    <source>
        <dbReference type="Pfam" id="PF00370"/>
    </source>
</evidence>
<accession>A0A6M8HX65</accession>
<dbReference type="InterPro" id="IPR000577">
    <property type="entry name" value="Carb_kinase_FGGY"/>
</dbReference>
<gene>
    <name evidence="8" type="ORF">HN018_17940</name>
</gene>
<evidence type="ECO:0000259" key="7">
    <source>
        <dbReference type="Pfam" id="PF02782"/>
    </source>
</evidence>
<dbReference type="PANTHER" id="PTHR10196:SF69">
    <property type="entry name" value="GLYCEROL KINASE"/>
    <property type="match status" value="1"/>
</dbReference>
<reference evidence="8 9" key="1">
    <citation type="journal article" date="2014" name="World J. Microbiol. Biotechnol.">
        <title>Biodiversity and physiological characteristics of Antarctic and Arctic lichens-associated bacteria.</title>
        <authorList>
            <person name="Lee Y.M."/>
            <person name="Kim E.H."/>
            <person name="Lee H.K."/>
            <person name="Hong S.G."/>
        </authorList>
    </citation>
    <scope>NUCLEOTIDE SEQUENCE [LARGE SCALE GENOMIC DNA]</scope>
    <source>
        <strain evidence="8 9">PAMC 26569</strain>
    </source>
</reference>
<dbReference type="Pfam" id="PF02782">
    <property type="entry name" value="FGGY_C"/>
    <property type="match status" value="1"/>
</dbReference>
<dbReference type="GO" id="GO:0004370">
    <property type="term" value="F:glycerol kinase activity"/>
    <property type="evidence" value="ECO:0007669"/>
    <property type="project" value="TreeGrafter"/>
</dbReference>